<sequence>MLKEIFLIFILFLTTLSDGVLINPTSNPSRLQLIFGLGVPLNLENESVTYGWIVKAFYILPDSGSLQKHLNQFNRSNIDPTAGYKWTRFPHGNRQKRDITDKLSGNEKLMENEDSNYKDDESFDDEIDTQGNIPKLSDYPLKTEEELMDRSGTRWLLYDGFARMLTSKGLEGRYCVLRSICEAAESNFGYHNGLFGQLFHIFFTPSSTSDKIVNTEHYDYLKAEMFGQAGEPCDKIFHQCKGSVLEIFTKVYEAYF</sequence>
<evidence type="ECO:0000313" key="2">
    <source>
        <dbReference type="EMBL" id="CAG9811893.1"/>
    </source>
</evidence>
<dbReference type="PANTHER" id="PTHR21398">
    <property type="entry name" value="AGAP007094-PA"/>
    <property type="match status" value="1"/>
</dbReference>
<evidence type="ECO:0000313" key="3">
    <source>
        <dbReference type="Proteomes" id="UP001153620"/>
    </source>
</evidence>
<keyword evidence="3" id="KW-1185">Reference proteome</keyword>
<name>A0A9N9SBK5_9DIPT</name>
<dbReference type="InterPro" id="IPR006631">
    <property type="entry name" value="DM4_12"/>
</dbReference>
<dbReference type="PANTHER" id="PTHR21398:SF21">
    <property type="entry name" value="AGAP004005-PA"/>
    <property type="match status" value="1"/>
</dbReference>
<reference evidence="2" key="1">
    <citation type="submission" date="2022-01" db="EMBL/GenBank/DDBJ databases">
        <authorList>
            <person name="King R."/>
        </authorList>
    </citation>
    <scope>NUCLEOTIDE SEQUENCE</scope>
</reference>
<organism evidence="2 3">
    <name type="scientific">Chironomus riparius</name>
    <dbReference type="NCBI Taxonomy" id="315576"/>
    <lineage>
        <taxon>Eukaryota</taxon>
        <taxon>Metazoa</taxon>
        <taxon>Ecdysozoa</taxon>
        <taxon>Arthropoda</taxon>
        <taxon>Hexapoda</taxon>
        <taxon>Insecta</taxon>
        <taxon>Pterygota</taxon>
        <taxon>Neoptera</taxon>
        <taxon>Endopterygota</taxon>
        <taxon>Diptera</taxon>
        <taxon>Nematocera</taxon>
        <taxon>Chironomoidea</taxon>
        <taxon>Chironomidae</taxon>
        <taxon>Chironominae</taxon>
        <taxon>Chironomus</taxon>
    </lineage>
</organism>
<evidence type="ECO:0000256" key="1">
    <source>
        <dbReference type="SAM" id="SignalP"/>
    </source>
</evidence>
<dbReference type="Pfam" id="PF07841">
    <property type="entry name" value="DM4_12"/>
    <property type="match status" value="1"/>
</dbReference>
<keyword evidence="1" id="KW-0732">Signal</keyword>
<feature type="signal peptide" evidence="1">
    <location>
        <begin position="1"/>
        <end position="19"/>
    </location>
</feature>
<dbReference type="Proteomes" id="UP001153620">
    <property type="component" value="Chromosome 4"/>
</dbReference>
<proteinExistence type="predicted"/>
<protein>
    <submittedName>
        <fullName evidence="2">Uncharacterized protein</fullName>
    </submittedName>
</protein>
<feature type="chain" id="PRO_5040493780" evidence="1">
    <location>
        <begin position="20"/>
        <end position="256"/>
    </location>
</feature>
<dbReference type="SMART" id="SM00718">
    <property type="entry name" value="DM4_12"/>
    <property type="match status" value="1"/>
</dbReference>
<reference evidence="2" key="2">
    <citation type="submission" date="2022-10" db="EMBL/GenBank/DDBJ databases">
        <authorList>
            <consortium name="ENA_rothamsted_submissions"/>
            <consortium name="culmorum"/>
            <person name="King R."/>
        </authorList>
    </citation>
    <scope>NUCLEOTIDE SEQUENCE</scope>
</reference>
<dbReference type="OrthoDB" id="8186940at2759"/>
<accession>A0A9N9SBK5</accession>
<gene>
    <name evidence="2" type="ORF">CHIRRI_LOCUS14700</name>
</gene>
<dbReference type="AlphaFoldDB" id="A0A9N9SBK5"/>
<dbReference type="EMBL" id="OU895880">
    <property type="protein sequence ID" value="CAG9811893.1"/>
    <property type="molecule type" value="Genomic_DNA"/>
</dbReference>